<evidence type="ECO:0000313" key="1">
    <source>
        <dbReference type="EMBL" id="CAI9928704.1"/>
    </source>
</evidence>
<reference evidence="4 7" key="2">
    <citation type="submission" date="2024-07" db="EMBL/GenBank/DDBJ databases">
        <authorList>
            <person name="Akdeniz Z."/>
        </authorList>
    </citation>
    <scope>NUCLEOTIDE SEQUENCE [LARGE SCALE GENOMIC DNA]</scope>
</reference>
<reference evidence="1" key="1">
    <citation type="submission" date="2023-06" db="EMBL/GenBank/DDBJ databases">
        <authorList>
            <person name="Kurt Z."/>
        </authorList>
    </citation>
    <scope>NUCLEOTIDE SEQUENCE</scope>
</reference>
<accession>A0AA86TTZ1</accession>
<dbReference type="AlphaFoldDB" id="A0AA86TTZ1"/>
<evidence type="ECO:0000313" key="4">
    <source>
        <dbReference type="EMBL" id="CAL6001725.1"/>
    </source>
</evidence>
<sequence length="189" mass="21506">MNCNNDLSLDTLASPEVCCPSPVVIFKTSGQKSNVPIQAFKTPHPIQTPIVNNNHSKEDITAALQLIKEIQDQITQRFQQFDRKANIPQPVYQLARKPTMLHCGFDDMCVSNVNMIDSVSMIQSDCFEKDSLFMSTKDLEQLVDQTVEKEITTMSHSIQQSISTEQTLKRLEQNVQLIMQTQARSVWFK</sequence>
<evidence type="ECO:0000313" key="3">
    <source>
        <dbReference type="EMBL" id="CAI9968013.1"/>
    </source>
</evidence>
<dbReference type="EMBL" id="CATOUU010001031">
    <property type="protein sequence ID" value="CAI9968013.1"/>
    <property type="molecule type" value="Genomic_DNA"/>
</dbReference>
<protein>
    <submittedName>
        <fullName evidence="4">Hypothetical_protein</fullName>
    </submittedName>
</protein>
<gene>
    <name evidence="1" type="ORF">HINF_LOCUS16349</name>
    <name evidence="4" type="ORF">HINF_LOCUS17576</name>
    <name evidence="2" type="ORF">HINF_LOCUS21511</name>
    <name evidence="3" type="ORF">HINF_LOCUS55658</name>
    <name evidence="5" type="ORF">HINF_LOCUS74261</name>
    <name evidence="6" type="ORF">HINF_LOCUS77090</name>
</gene>
<dbReference type="EMBL" id="CAXDID020000044">
    <property type="protein sequence ID" value="CAL6001725.1"/>
    <property type="molecule type" value="Genomic_DNA"/>
</dbReference>
<evidence type="ECO:0000313" key="5">
    <source>
        <dbReference type="EMBL" id="CAL6107098.1"/>
    </source>
</evidence>
<dbReference type="EMBL" id="CATOUU010000414">
    <property type="protein sequence ID" value="CAI9928704.1"/>
    <property type="molecule type" value="Genomic_DNA"/>
</dbReference>
<dbReference type="Proteomes" id="UP001642409">
    <property type="component" value="Unassembled WGS sequence"/>
</dbReference>
<proteinExistence type="predicted"/>
<dbReference type="EMBL" id="CAXDID020000627">
    <property type="protein sequence ID" value="CAL6107098.1"/>
    <property type="molecule type" value="Genomic_DNA"/>
</dbReference>
<evidence type="ECO:0000313" key="2">
    <source>
        <dbReference type="EMBL" id="CAI9933866.1"/>
    </source>
</evidence>
<dbReference type="EMBL" id="CAXDID020000741">
    <property type="protein sequence ID" value="CAL6112545.1"/>
    <property type="molecule type" value="Genomic_DNA"/>
</dbReference>
<evidence type="ECO:0000313" key="6">
    <source>
        <dbReference type="EMBL" id="CAL6112545.1"/>
    </source>
</evidence>
<evidence type="ECO:0000313" key="7">
    <source>
        <dbReference type="Proteomes" id="UP001642409"/>
    </source>
</evidence>
<keyword evidence="7" id="KW-1185">Reference proteome</keyword>
<organism evidence="1">
    <name type="scientific">Hexamita inflata</name>
    <dbReference type="NCBI Taxonomy" id="28002"/>
    <lineage>
        <taxon>Eukaryota</taxon>
        <taxon>Metamonada</taxon>
        <taxon>Diplomonadida</taxon>
        <taxon>Hexamitidae</taxon>
        <taxon>Hexamitinae</taxon>
        <taxon>Hexamita</taxon>
    </lineage>
</organism>
<comment type="caution">
    <text evidence="1">The sequence shown here is derived from an EMBL/GenBank/DDBJ whole genome shotgun (WGS) entry which is preliminary data.</text>
</comment>
<dbReference type="EMBL" id="CATOUU010000553">
    <property type="protein sequence ID" value="CAI9933866.1"/>
    <property type="molecule type" value="Genomic_DNA"/>
</dbReference>
<name>A0AA86TTZ1_9EUKA</name>